<comment type="caution">
    <text evidence="2">The sequence shown here is derived from an EMBL/GenBank/DDBJ whole genome shotgun (WGS) entry which is preliminary data.</text>
</comment>
<keyword evidence="1" id="KW-1133">Transmembrane helix</keyword>
<evidence type="ECO:0000313" key="3">
    <source>
        <dbReference type="Proteomes" id="UP000678276"/>
    </source>
</evidence>
<proteinExistence type="predicted"/>
<dbReference type="RefSeq" id="WP_209592658.1">
    <property type="nucleotide sequence ID" value="NZ_JAGJCF010000001.1"/>
</dbReference>
<evidence type="ECO:0008006" key="4">
    <source>
        <dbReference type="Google" id="ProtNLM"/>
    </source>
</evidence>
<keyword evidence="1" id="KW-0472">Membrane</keyword>
<evidence type="ECO:0000256" key="1">
    <source>
        <dbReference type="SAM" id="Phobius"/>
    </source>
</evidence>
<dbReference type="Proteomes" id="UP000678276">
    <property type="component" value="Unassembled WGS sequence"/>
</dbReference>
<protein>
    <recommendedName>
        <fullName evidence="4">DUF3592 domain-containing protein</fullName>
    </recommendedName>
</protein>
<reference evidence="2 3" key="1">
    <citation type="submission" date="2021-04" db="EMBL/GenBank/DDBJ databases">
        <title>Whole genome sequence of Jiella sp. KSK16Y-1.</title>
        <authorList>
            <person name="Tuo L."/>
        </authorList>
    </citation>
    <scope>NUCLEOTIDE SEQUENCE [LARGE SCALE GENOMIC DNA]</scope>
    <source>
        <strain evidence="2 3">KSK16Y-1</strain>
    </source>
</reference>
<keyword evidence="1" id="KW-0812">Transmembrane</keyword>
<accession>A0ABS4BBW2</accession>
<sequence length="116" mass="12784">MRKRKIPRGGVLDAVDSVPITRSRAAPGFLPSAFALVTMPLVLAAVVHQTGLPALRFQYTYTGTREARHDLSCDYLTVTGIRRVSPPPYGINQCGVIAWFPVEWDRLPIPFMSSGD</sequence>
<organism evidence="2 3">
    <name type="scientific">Jiella mangrovi</name>
    <dbReference type="NCBI Taxonomy" id="2821407"/>
    <lineage>
        <taxon>Bacteria</taxon>
        <taxon>Pseudomonadati</taxon>
        <taxon>Pseudomonadota</taxon>
        <taxon>Alphaproteobacteria</taxon>
        <taxon>Hyphomicrobiales</taxon>
        <taxon>Aurantimonadaceae</taxon>
        <taxon>Jiella</taxon>
    </lineage>
</organism>
<name>A0ABS4BBW2_9HYPH</name>
<dbReference type="EMBL" id="JAGJCF010000001">
    <property type="protein sequence ID" value="MBP0614238.1"/>
    <property type="molecule type" value="Genomic_DNA"/>
</dbReference>
<gene>
    <name evidence="2" type="ORF">J6595_01360</name>
</gene>
<evidence type="ECO:0000313" key="2">
    <source>
        <dbReference type="EMBL" id="MBP0614238.1"/>
    </source>
</evidence>
<keyword evidence="3" id="KW-1185">Reference proteome</keyword>
<feature type="transmembrane region" description="Helical" evidence="1">
    <location>
        <begin position="29"/>
        <end position="47"/>
    </location>
</feature>